<comment type="similarity">
    <text evidence="1">Belongs to the N-Me-Phe pilin family.</text>
</comment>
<feature type="transmembrane region" description="Helical" evidence="2">
    <location>
        <begin position="69"/>
        <end position="89"/>
    </location>
</feature>
<protein>
    <submittedName>
        <fullName evidence="3">Pilin</fullName>
    </submittedName>
</protein>
<dbReference type="InterPro" id="IPR045584">
    <property type="entry name" value="Pilin-like"/>
</dbReference>
<evidence type="ECO:0000313" key="3">
    <source>
        <dbReference type="EMBL" id="MBP1473932.1"/>
    </source>
</evidence>
<reference evidence="3 4" key="1">
    <citation type="submission" date="2021-04" db="EMBL/GenBank/DDBJ databases">
        <authorList>
            <person name="Huq M.A."/>
        </authorList>
    </citation>
    <scope>NUCLEOTIDE SEQUENCE [LARGE SCALE GENOMIC DNA]</scope>
    <source>
        <strain evidence="3 4">MAH-13</strain>
    </source>
</reference>
<proteinExistence type="inferred from homology"/>
<keyword evidence="2" id="KW-0812">Transmembrane</keyword>
<evidence type="ECO:0000256" key="1">
    <source>
        <dbReference type="ARBA" id="ARBA00005233"/>
    </source>
</evidence>
<feature type="transmembrane region" description="Helical" evidence="2">
    <location>
        <begin position="139"/>
        <end position="160"/>
    </location>
</feature>
<keyword evidence="2" id="KW-0472">Membrane</keyword>
<evidence type="ECO:0000313" key="4">
    <source>
        <dbReference type="Proteomes" id="UP000823790"/>
    </source>
</evidence>
<dbReference type="SUPFAM" id="SSF54523">
    <property type="entry name" value="Pili subunits"/>
    <property type="match status" value="1"/>
</dbReference>
<dbReference type="Gene3D" id="3.30.700.10">
    <property type="entry name" value="Glycoprotein, Type 4 Pilin"/>
    <property type="match status" value="1"/>
</dbReference>
<feature type="transmembrane region" description="Helical" evidence="2">
    <location>
        <begin position="180"/>
        <end position="201"/>
    </location>
</feature>
<feature type="transmembrane region" description="Helical" evidence="2">
    <location>
        <begin position="36"/>
        <end position="57"/>
    </location>
</feature>
<gene>
    <name evidence="3" type="ORF">J7I44_06455</name>
</gene>
<dbReference type="RefSeq" id="WP_209617650.1">
    <property type="nucleotide sequence ID" value="NZ_JAGJRS010000013.1"/>
</dbReference>
<feature type="transmembrane region" description="Helical" evidence="2">
    <location>
        <begin position="109"/>
        <end position="127"/>
    </location>
</feature>
<sequence>MERTDTMPDLVDRDAGQWHREVADRASLPTPPSMHWGWVFLLSVVTLGIFAIVWSFIQANWVRRIDPDSRATAMMGAALTCYFVGYFLAANGAPLDEDAPATTMERLGWLLELVYVLLFLGAYFAMAGTIRRVMAGYRVPMRIGGITLFFFNTLYLQGQLTWLARWQQTGQSRSRPPKLVFWLVMVVPFAAIVLAIAGPAYQAYVMRAQVASALLQAEPLKQQVLDAIGRNRAWPQDNSEAGLKEAGAYASANLAGFEVQAMEEGTALVTTFGGNAPAPLRGRQLAFIAEGHDGVISWTCESPDIDPSYLPAECR</sequence>
<comment type="caution">
    <text evidence="3">The sequence shown here is derived from an EMBL/GenBank/DDBJ whole genome shotgun (WGS) entry which is preliminary data.</text>
</comment>
<name>A0ABS4DLJ5_9GAMM</name>
<dbReference type="Proteomes" id="UP000823790">
    <property type="component" value="Unassembled WGS sequence"/>
</dbReference>
<dbReference type="Pfam" id="PF00114">
    <property type="entry name" value="Pilin"/>
    <property type="match status" value="1"/>
</dbReference>
<dbReference type="EMBL" id="JAGJRS010000013">
    <property type="protein sequence ID" value="MBP1473932.1"/>
    <property type="molecule type" value="Genomic_DNA"/>
</dbReference>
<dbReference type="InterPro" id="IPR001082">
    <property type="entry name" value="Pilin"/>
</dbReference>
<organism evidence="3 4">
    <name type="scientific">Frateuria flava</name>
    <dbReference type="NCBI Taxonomy" id="2821489"/>
    <lineage>
        <taxon>Bacteria</taxon>
        <taxon>Pseudomonadati</taxon>
        <taxon>Pseudomonadota</taxon>
        <taxon>Gammaproteobacteria</taxon>
        <taxon>Lysobacterales</taxon>
        <taxon>Rhodanobacteraceae</taxon>
        <taxon>Frateuria</taxon>
    </lineage>
</organism>
<keyword evidence="2" id="KW-1133">Transmembrane helix</keyword>
<evidence type="ECO:0000256" key="2">
    <source>
        <dbReference type="SAM" id="Phobius"/>
    </source>
</evidence>
<accession>A0ABS4DLJ5</accession>
<keyword evidence="4" id="KW-1185">Reference proteome</keyword>